<reference evidence="2" key="1">
    <citation type="submission" date="2020-01" db="EMBL/GenBank/DDBJ databases">
        <authorList>
            <person name="Yang Y."/>
            <person name="Kwon Y.M."/>
        </authorList>
    </citation>
    <scope>NUCLEOTIDE SEQUENCE</scope>
    <source>
        <strain evidence="2">PG104</strain>
    </source>
</reference>
<evidence type="ECO:0000259" key="1">
    <source>
        <dbReference type="Pfam" id="PF12697"/>
    </source>
</evidence>
<dbReference type="Proteomes" id="UP000679284">
    <property type="component" value="Chromosome"/>
</dbReference>
<proteinExistence type="predicted"/>
<evidence type="ECO:0000313" key="3">
    <source>
        <dbReference type="Proteomes" id="UP000679284"/>
    </source>
</evidence>
<dbReference type="GO" id="GO:0016787">
    <property type="term" value="F:hydrolase activity"/>
    <property type="evidence" value="ECO:0007669"/>
    <property type="project" value="UniProtKB-KW"/>
</dbReference>
<name>A0A8J8MT40_9RHOB</name>
<keyword evidence="2" id="KW-0378">Hydrolase</keyword>
<sequence length="268" mass="29038">MWRDDPPDLRPGDGAEIVRHAAQADLALVYLHGFTATKWEIDPVHRRVAERLGANLVLTRLAGHGQDGAALARVRSEDWLGDLDAALALARTLGRRTVLIGTSTGGLLAAMAAARGEDLAGVVLLSPNFALNRRYGWLLRLPGIFRWGPRVLGRTRRIASLNPEHEAHWTLRYPTAALRPLVGLMRRPVPLGAARIPALFLWSDADRVISPRAVRRAAALWGGPVTLRPLVPVPGDDPMHHIPAGDILSPGGTQALTEIIADWIAALP</sequence>
<feature type="domain" description="AB hydrolase-1" evidence="1">
    <location>
        <begin position="28"/>
        <end position="226"/>
    </location>
</feature>
<dbReference type="EMBL" id="CP047289">
    <property type="protein sequence ID" value="QUS35828.1"/>
    <property type="molecule type" value="Genomic_DNA"/>
</dbReference>
<dbReference type="SUPFAM" id="SSF53474">
    <property type="entry name" value="alpha/beta-Hydrolases"/>
    <property type="match status" value="1"/>
</dbReference>
<gene>
    <name evidence="2" type="ORF">GR316_05875</name>
</gene>
<organism evidence="2 3">
    <name type="scientific">Falsirhodobacter algicola</name>
    <dbReference type="NCBI Taxonomy" id="2692330"/>
    <lineage>
        <taxon>Bacteria</taxon>
        <taxon>Pseudomonadati</taxon>
        <taxon>Pseudomonadota</taxon>
        <taxon>Alphaproteobacteria</taxon>
        <taxon>Rhodobacterales</taxon>
        <taxon>Paracoccaceae</taxon>
        <taxon>Falsirhodobacter</taxon>
    </lineage>
</organism>
<evidence type="ECO:0000313" key="2">
    <source>
        <dbReference type="EMBL" id="QUS35828.1"/>
    </source>
</evidence>
<keyword evidence="3" id="KW-1185">Reference proteome</keyword>
<dbReference type="InterPro" id="IPR000073">
    <property type="entry name" value="AB_hydrolase_1"/>
</dbReference>
<dbReference type="InterPro" id="IPR029058">
    <property type="entry name" value="AB_hydrolase_fold"/>
</dbReference>
<dbReference type="RefSeq" id="WP_211783047.1">
    <property type="nucleotide sequence ID" value="NZ_CP047289.1"/>
</dbReference>
<protein>
    <submittedName>
        <fullName evidence="2">Alpha/beta fold hydrolase</fullName>
    </submittedName>
</protein>
<dbReference type="KEGG" id="fap:GR316_05875"/>
<dbReference type="AlphaFoldDB" id="A0A8J8MT40"/>
<dbReference type="Pfam" id="PF12697">
    <property type="entry name" value="Abhydrolase_6"/>
    <property type="match status" value="1"/>
</dbReference>
<dbReference type="Gene3D" id="3.40.50.1820">
    <property type="entry name" value="alpha/beta hydrolase"/>
    <property type="match status" value="1"/>
</dbReference>
<accession>A0A8J8MT40</accession>